<accession>A0A7I8V3R3</accession>
<name>A0A7I8V3R3_9ANNE</name>
<dbReference type="PANTHER" id="PTHR28336:SF4">
    <property type="entry name" value="DEATH DOMAIN-CONTAINING PROTEIN 1"/>
    <property type="match status" value="1"/>
</dbReference>
<dbReference type="SUPFAM" id="SSF47986">
    <property type="entry name" value="DEATH domain"/>
    <property type="match status" value="2"/>
</dbReference>
<evidence type="ECO:0000256" key="1">
    <source>
        <dbReference type="SAM" id="MobiDB-lite"/>
    </source>
</evidence>
<feature type="compositionally biased region" description="Acidic residues" evidence="1">
    <location>
        <begin position="1"/>
        <end position="12"/>
    </location>
</feature>
<feature type="region of interest" description="Disordered" evidence="1">
    <location>
        <begin position="519"/>
        <end position="542"/>
    </location>
</feature>
<feature type="region of interest" description="Disordered" evidence="1">
    <location>
        <begin position="1"/>
        <end position="66"/>
    </location>
</feature>
<feature type="region of interest" description="Disordered" evidence="1">
    <location>
        <begin position="222"/>
        <end position="241"/>
    </location>
</feature>
<evidence type="ECO:0000259" key="2">
    <source>
        <dbReference type="PROSITE" id="PS50017"/>
    </source>
</evidence>
<dbReference type="Gene3D" id="2.60.220.30">
    <property type="match status" value="1"/>
</dbReference>
<feature type="compositionally biased region" description="Basic and acidic residues" evidence="1">
    <location>
        <begin position="246"/>
        <end position="279"/>
    </location>
</feature>
<dbReference type="PANTHER" id="PTHR28336">
    <property type="entry name" value="BA1-643"/>
    <property type="match status" value="1"/>
</dbReference>
<dbReference type="AlphaFoldDB" id="A0A7I8V3R3"/>
<dbReference type="SMART" id="SM00005">
    <property type="entry name" value="DEATH"/>
    <property type="match status" value="2"/>
</dbReference>
<dbReference type="OrthoDB" id="6118651at2759"/>
<dbReference type="InterPro" id="IPR011029">
    <property type="entry name" value="DEATH-like_dom_sf"/>
</dbReference>
<gene>
    <name evidence="3" type="ORF">DGYR_LOCUS60</name>
</gene>
<organism evidence="3 4">
    <name type="scientific">Dimorphilus gyrociliatus</name>
    <dbReference type="NCBI Taxonomy" id="2664684"/>
    <lineage>
        <taxon>Eukaryota</taxon>
        <taxon>Metazoa</taxon>
        <taxon>Spiralia</taxon>
        <taxon>Lophotrochozoa</taxon>
        <taxon>Annelida</taxon>
        <taxon>Polychaeta</taxon>
        <taxon>Polychaeta incertae sedis</taxon>
        <taxon>Dinophilidae</taxon>
        <taxon>Dimorphilus</taxon>
    </lineage>
</organism>
<feature type="compositionally biased region" description="Basic and acidic residues" evidence="1">
    <location>
        <begin position="37"/>
        <end position="60"/>
    </location>
</feature>
<dbReference type="Gene3D" id="1.10.533.10">
    <property type="entry name" value="Death Domain, Fas"/>
    <property type="match status" value="2"/>
</dbReference>
<dbReference type="PROSITE" id="PS50017">
    <property type="entry name" value="DEATH_DOMAIN"/>
    <property type="match status" value="2"/>
</dbReference>
<protein>
    <submittedName>
        <fullName evidence="3">DgyrCDS63</fullName>
    </submittedName>
</protein>
<evidence type="ECO:0000313" key="4">
    <source>
        <dbReference type="Proteomes" id="UP000549394"/>
    </source>
</evidence>
<proteinExistence type="predicted"/>
<evidence type="ECO:0000313" key="3">
    <source>
        <dbReference type="EMBL" id="CAD5110688.1"/>
    </source>
</evidence>
<dbReference type="Pfam" id="PF00531">
    <property type="entry name" value="Death"/>
    <property type="match status" value="2"/>
</dbReference>
<keyword evidence="4" id="KW-1185">Reference proteome</keyword>
<feature type="region of interest" description="Disordered" evidence="1">
    <location>
        <begin position="246"/>
        <end position="290"/>
    </location>
</feature>
<dbReference type="EMBL" id="CAJFCJ010000001">
    <property type="protein sequence ID" value="CAD5110688.1"/>
    <property type="molecule type" value="Genomic_DNA"/>
</dbReference>
<dbReference type="GO" id="GO:0007165">
    <property type="term" value="P:signal transduction"/>
    <property type="evidence" value="ECO:0007669"/>
    <property type="project" value="InterPro"/>
</dbReference>
<dbReference type="Proteomes" id="UP000549394">
    <property type="component" value="Unassembled WGS sequence"/>
</dbReference>
<dbReference type="CDD" id="cd01670">
    <property type="entry name" value="Death"/>
    <property type="match status" value="1"/>
</dbReference>
<feature type="compositionally biased region" description="Acidic residues" evidence="1">
    <location>
        <begin position="20"/>
        <end position="36"/>
    </location>
</feature>
<sequence length="992" mass="113158">MEQDCEPTDSPEEIAGNEYEQNDDINEEKEEADFESTEERNDDIVQTETDKRGKNTKEENENNLSSIQEKYGNLRHNLEEAVSTLRNKMGILQIEHFKDLPADFTLIDDVKRLENLCSDFVCSISDIFPLLKDSRECLMNINKTINDKITNEGLYSWLRNDYTKTSDLEEIAQEKKELSEAAQARLQLAEDNAQLAAAGATVSKFQTELTEAEEAAQEAIKEAEKAAEQAEQARIAAEEKRKAEEEARKKAEEEQRKKELEEAEKKRKEEEMKRKREEQTENLSPEEEARRNPANWPMFIYSIDPGDLDIPIGCVFRAMQDSLSREDIEIEKLNQKDDTLKLNENEELVGHIIQLRFTKDDVPPPEEPYAIALAHVAPKNPTREVVIKSLDETTNKWVELPTNDVQFEDIKEYRFVEARLKNLTNLVVVTKLKRERFITTKKGGKLYSTVDPRISLSIGAGLFKVNTNIELEVQPVDLGLISELRFKYESCSNLLASSPIVNFSLLSKKLSKPILVGVPVHPNHSKPKRPQTAVTNEKERNTKARPSSAAVLLSTEEENEDLLHLLSFSNGCWQSEHVALSQPKNKDIVTFEIKETVFKFLILRTKRGHTDVERIAHTLEKTLGQKSAQLIIRQSNENLNELIVQCINSVSSKRILNKLIDEGYETGPDPSNDLIMKEGDVIRLGFRGNIEPEESFDNYLVYNSQIRAKLNFLVTEIDKFAQKSIDCYRGFVQFYSKKLVKKALNQESKDSSGRPKNIVKYEEVEEEVLLAELLVKLPKPDPGPPKPLNKAPVGLKAEGHDVIDLEYLKHLSEELGEEWKKLASYLNVKKVRIQAIMRNNINSESENAVYDMLVTWAKKVPRSVNKVDVLCTSLLRIGRADLVEELKDRDSDFRIERAKSARTSIRHKAFLKVAKNGEVAKSWKKLAKHLGLSDSEISNIDTSSEGNREKCLQALNAWHEKKGSEEATISYLANQLKRCRFRLVADEIQAIK</sequence>
<feature type="domain" description="Death" evidence="2">
    <location>
        <begin position="804"/>
        <end position="890"/>
    </location>
</feature>
<comment type="caution">
    <text evidence="3">The sequence shown here is derived from an EMBL/GenBank/DDBJ whole genome shotgun (WGS) entry which is preliminary data.</text>
</comment>
<dbReference type="InterPro" id="IPR000488">
    <property type="entry name" value="Death_dom"/>
</dbReference>
<reference evidence="3 4" key="1">
    <citation type="submission" date="2020-08" db="EMBL/GenBank/DDBJ databases">
        <authorList>
            <person name="Hejnol A."/>
        </authorList>
    </citation>
    <scope>NUCLEOTIDE SEQUENCE [LARGE SCALE GENOMIC DNA]</scope>
</reference>
<feature type="domain" description="Death" evidence="2">
    <location>
        <begin position="922"/>
        <end position="992"/>
    </location>
</feature>